<keyword evidence="1" id="KW-0698">rRNA processing</keyword>
<dbReference type="AlphaFoldDB" id="A0A8C4N4N4"/>
<accession>A0A8C4N4N4</accession>
<reference evidence="3" key="2">
    <citation type="submission" date="2025-09" db="UniProtKB">
        <authorList>
            <consortium name="Ensembl"/>
        </authorList>
    </citation>
    <scope>IDENTIFICATION</scope>
</reference>
<dbReference type="GO" id="GO:0045943">
    <property type="term" value="P:positive regulation of transcription by RNA polymerase I"/>
    <property type="evidence" value="ECO:0007669"/>
    <property type="project" value="TreeGrafter"/>
</dbReference>
<comment type="similarity">
    <text evidence="1">Belongs to the HEATR1/UTP10 family.</text>
</comment>
<dbReference type="PANTHER" id="PTHR13457">
    <property type="entry name" value="BAP28"/>
    <property type="match status" value="1"/>
</dbReference>
<keyword evidence="1" id="KW-0690">Ribosome biogenesis</keyword>
<keyword evidence="1" id="KW-0539">Nucleus</keyword>
<protein>
    <recommendedName>
        <fullName evidence="1">HEAT repeat-containing protein 1</fullName>
    </recommendedName>
</protein>
<evidence type="ECO:0000313" key="3">
    <source>
        <dbReference type="Ensembl" id="ENSEBUP00000002172.1"/>
    </source>
</evidence>
<sequence>MNSSLESIRVATIPALTALATHDLPQNLKELVSLLMDAHRDIQMHGQQVVQIMGQVFKSRSSVAASSLFILLDCLSADDCPPHVAHAALCCLTEIDGPVILSKLLPVLERLLHSLVPVNHNSEATTIVGFSSAEAELLSQAISKFNSSSAQLLATEPRAMAILLLAIKAPGWVTLPLRGQPRLQTIALRLITKKFFSALPSAALQRTVLAVMFDMQVDCRNPQTMHDVGFVFKGLSLNAEMIAEELWLHKPMGHRTVMQRRRKNQQKTRCIEAGVTQESPCETGTHVEQQTRAWCRATLILEMLQTKKKIQQPEMLLPALFGMLASCLESKDVEAEDLEYSKQLVLVCLQNICSRLKSGEMCEDRFNVELVVQCVRTSHVPQTYHYALLLLSTAASLFPEKVLHNIMPIFTFVGSSVLRLDDAFSFQVVSKTINTLVPILIDACHREDDSTAGESALVVDTSVCRVLRVFTDAVPYIPAHRRLPVMKQLLEATGPQAFLWAMLSLLFEGQTLPAADQHDVYKEWEVEGKMEFAVSLCGDFEAQIQLYTTAKLLQYLASLQFNGESALWISFLIWW</sequence>
<dbReference type="OMA" id="DACHRED"/>
<evidence type="ECO:0000256" key="1">
    <source>
        <dbReference type="RuleBase" id="RU367065"/>
    </source>
</evidence>
<dbReference type="GO" id="GO:0030515">
    <property type="term" value="F:snoRNA binding"/>
    <property type="evidence" value="ECO:0007669"/>
    <property type="project" value="TreeGrafter"/>
</dbReference>
<dbReference type="InterPro" id="IPR040191">
    <property type="entry name" value="UTP10"/>
</dbReference>
<comment type="function">
    <text evidence="1">Involved in nucleolar processing of pre-18S ribosomal RNA.</text>
</comment>
<dbReference type="Ensembl" id="ENSEBUT00000002519.1">
    <property type="protein sequence ID" value="ENSEBUP00000002172.1"/>
    <property type="gene ID" value="ENSEBUG00000001708.1"/>
</dbReference>
<dbReference type="InterPro" id="IPR056473">
    <property type="entry name" value="HEAT_Utp10/HEAT1"/>
</dbReference>
<dbReference type="Proteomes" id="UP000694388">
    <property type="component" value="Unplaced"/>
</dbReference>
<dbReference type="GO" id="GO:0032040">
    <property type="term" value="C:small-subunit processome"/>
    <property type="evidence" value="ECO:0007669"/>
    <property type="project" value="TreeGrafter"/>
</dbReference>
<dbReference type="InterPro" id="IPR016024">
    <property type="entry name" value="ARM-type_fold"/>
</dbReference>
<dbReference type="Pfam" id="PF23243">
    <property type="entry name" value="HEAT_HEATR1"/>
    <property type="match status" value="1"/>
</dbReference>
<keyword evidence="1" id="KW-0687">Ribonucleoprotein</keyword>
<dbReference type="GO" id="GO:0030686">
    <property type="term" value="C:90S preribosome"/>
    <property type="evidence" value="ECO:0007669"/>
    <property type="project" value="TreeGrafter"/>
</dbReference>
<organism evidence="3 4">
    <name type="scientific">Eptatretus burgeri</name>
    <name type="common">Inshore hagfish</name>
    <dbReference type="NCBI Taxonomy" id="7764"/>
    <lineage>
        <taxon>Eukaryota</taxon>
        <taxon>Metazoa</taxon>
        <taxon>Chordata</taxon>
        <taxon>Craniata</taxon>
        <taxon>Vertebrata</taxon>
        <taxon>Cyclostomata</taxon>
        <taxon>Myxini</taxon>
        <taxon>Myxiniformes</taxon>
        <taxon>Myxinidae</taxon>
        <taxon>Eptatretinae</taxon>
        <taxon>Eptatretus</taxon>
    </lineage>
</organism>
<dbReference type="GeneTree" id="ENSGT00390000015845"/>
<reference evidence="3" key="1">
    <citation type="submission" date="2025-08" db="UniProtKB">
        <authorList>
            <consortium name="Ensembl"/>
        </authorList>
    </citation>
    <scope>IDENTIFICATION</scope>
</reference>
<evidence type="ECO:0000259" key="2">
    <source>
        <dbReference type="Pfam" id="PF23243"/>
    </source>
</evidence>
<dbReference type="GO" id="GO:0000462">
    <property type="term" value="P:maturation of SSU-rRNA from tricistronic rRNA transcript (SSU-rRNA, 5.8S rRNA, LSU-rRNA)"/>
    <property type="evidence" value="ECO:0007669"/>
    <property type="project" value="TreeGrafter"/>
</dbReference>
<evidence type="ECO:0000313" key="4">
    <source>
        <dbReference type="Proteomes" id="UP000694388"/>
    </source>
</evidence>
<name>A0A8C4N4N4_EPTBU</name>
<proteinExistence type="inferred from homology"/>
<dbReference type="PANTHER" id="PTHR13457:SF1">
    <property type="entry name" value="HEAT REPEAT-CONTAINING PROTEIN 1"/>
    <property type="match status" value="1"/>
</dbReference>
<dbReference type="GO" id="GO:0034455">
    <property type="term" value="C:t-UTP complex"/>
    <property type="evidence" value="ECO:0007669"/>
    <property type="project" value="TreeGrafter"/>
</dbReference>
<keyword evidence="4" id="KW-1185">Reference proteome</keyword>
<dbReference type="SUPFAM" id="SSF48371">
    <property type="entry name" value="ARM repeat"/>
    <property type="match status" value="1"/>
</dbReference>
<comment type="subcellular location">
    <subcellularLocation>
        <location evidence="1">Nucleus</location>
        <location evidence="1">Nucleolus</location>
    </subcellularLocation>
</comment>
<feature type="domain" description="Utp10/HEAT1 HEAT-repeats" evidence="2">
    <location>
        <begin position="460"/>
        <end position="563"/>
    </location>
</feature>